<dbReference type="STRING" id="1230456.C468_12699"/>
<reference evidence="4 5" key="1">
    <citation type="journal article" date="2014" name="PLoS Genet.">
        <title>Phylogenetically driven sequencing of extremely halophilic archaea reveals strategies for static and dynamic osmo-response.</title>
        <authorList>
            <person name="Becker E.A."/>
            <person name="Seitzer P.M."/>
            <person name="Tritt A."/>
            <person name="Larsen D."/>
            <person name="Krusor M."/>
            <person name="Yao A.I."/>
            <person name="Wu D."/>
            <person name="Madern D."/>
            <person name="Eisen J.A."/>
            <person name="Darling A.E."/>
            <person name="Facciotti M.T."/>
        </authorList>
    </citation>
    <scope>NUCLEOTIDE SEQUENCE [LARGE SCALE GENOMIC DNA]</scope>
    <source>
        <strain evidence="4 5">JCM 14978</strain>
    </source>
</reference>
<keyword evidence="2" id="KW-0812">Transmembrane</keyword>
<keyword evidence="5" id="KW-1185">Reference proteome</keyword>
<evidence type="ECO:0000259" key="3">
    <source>
        <dbReference type="Pfam" id="PF23997"/>
    </source>
</evidence>
<feature type="compositionally biased region" description="Basic and acidic residues" evidence="1">
    <location>
        <begin position="17"/>
        <end position="32"/>
    </location>
</feature>
<keyword evidence="2" id="KW-1133">Transmembrane helix</keyword>
<keyword evidence="2" id="KW-0472">Membrane</keyword>
<feature type="region of interest" description="Disordered" evidence="1">
    <location>
        <begin position="1"/>
        <end position="43"/>
    </location>
</feature>
<feature type="transmembrane region" description="Helical" evidence="2">
    <location>
        <begin position="104"/>
        <end position="127"/>
    </location>
</feature>
<feature type="domain" description="DUF7315" evidence="3">
    <location>
        <begin position="44"/>
        <end position="144"/>
    </location>
</feature>
<name>M0NRS9_9EURY</name>
<comment type="caution">
    <text evidence="4">The sequence shown here is derived from an EMBL/GenBank/DDBJ whole genome shotgun (WGS) entry which is preliminary data.</text>
</comment>
<dbReference type="InterPro" id="IPR055739">
    <property type="entry name" value="DUF7315"/>
</dbReference>
<evidence type="ECO:0000313" key="5">
    <source>
        <dbReference type="Proteomes" id="UP000011546"/>
    </source>
</evidence>
<organism evidence="4 5">
    <name type="scientific">Halorubrum kocurii JCM 14978</name>
    <dbReference type="NCBI Taxonomy" id="1230456"/>
    <lineage>
        <taxon>Archaea</taxon>
        <taxon>Methanobacteriati</taxon>
        <taxon>Methanobacteriota</taxon>
        <taxon>Stenosarchaea group</taxon>
        <taxon>Halobacteria</taxon>
        <taxon>Halobacteriales</taxon>
        <taxon>Haloferacaceae</taxon>
        <taxon>Halorubrum</taxon>
    </lineage>
</organism>
<evidence type="ECO:0000313" key="4">
    <source>
        <dbReference type="EMBL" id="EMA60652.1"/>
    </source>
</evidence>
<dbReference type="Proteomes" id="UP000011546">
    <property type="component" value="Unassembled WGS sequence"/>
</dbReference>
<accession>M0NRS9</accession>
<evidence type="ECO:0000256" key="2">
    <source>
        <dbReference type="SAM" id="Phobius"/>
    </source>
</evidence>
<dbReference type="Pfam" id="PF23997">
    <property type="entry name" value="DUF7315"/>
    <property type="match status" value="1"/>
</dbReference>
<dbReference type="OrthoDB" id="214462at2157"/>
<protein>
    <recommendedName>
        <fullName evidence="3">DUF7315 domain-containing protein</fullName>
    </recommendedName>
</protein>
<proteinExistence type="predicted"/>
<dbReference type="PATRIC" id="fig|1230456.3.peg.2521"/>
<gene>
    <name evidence="4" type="ORF">C468_12699</name>
</gene>
<dbReference type="RefSeq" id="WP_008849216.1">
    <property type="nucleotide sequence ID" value="NZ_AOJH01000077.1"/>
</dbReference>
<dbReference type="AlphaFoldDB" id="M0NRS9"/>
<dbReference type="EMBL" id="AOJH01000077">
    <property type="protein sequence ID" value="EMA60652.1"/>
    <property type="molecule type" value="Genomic_DNA"/>
</dbReference>
<feature type="transmembrane region" description="Helical" evidence="2">
    <location>
        <begin position="58"/>
        <end position="84"/>
    </location>
</feature>
<sequence>MSPSPDTDTDDTQAFDKTGDPVAKDADEDPRNEPTGPRVGPDGREVVVPFRLYKAATVFSTLAAVVAYLIGFTLIDAATLQISFVRTTIVYLINSAGLYPSDDVLVAVLAITGIGFLVAGTAVYVLGTRFRGQGMGKPQDGSSEH</sequence>
<evidence type="ECO:0000256" key="1">
    <source>
        <dbReference type="SAM" id="MobiDB-lite"/>
    </source>
</evidence>